<dbReference type="Proteomes" id="UP000000554">
    <property type="component" value="Plasmid pNRC200"/>
</dbReference>
<reference evidence="2 3" key="1">
    <citation type="journal article" date="2000" name="Proc. Natl. Acad. Sci. U.S.A.">
        <title>Genome sequence of Halobacterium species NRC-1.</title>
        <authorList>
            <person name="Ng W.V."/>
            <person name="Kennedy S.P."/>
            <person name="Mahairas G.G."/>
            <person name="Berquist B."/>
            <person name="Pan M."/>
            <person name="Shukla H.D."/>
            <person name="Lasky S.R."/>
            <person name="Baliga N.S."/>
            <person name="Thorsson V."/>
            <person name="Sbrogna J."/>
            <person name="Swartzell S."/>
            <person name="Weir D."/>
            <person name="Hall J."/>
            <person name="Dahl T.A."/>
            <person name="Welti R."/>
            <person name="Goo Y.A."/>
            <person name="Leithauser B."/>
            <person name="Keller K."/>
            <person name="Cruz R."/>
            <person name="Danson M.J."/>
            <person name="Hough D.W."/>
            <person name="Maddocks D.G."/>
            <person name="Jablonski P.E."/>
            <person name="Krebs M.P."/>
            <person name="Angevine C.M."/>
            <person name="Dale H."/>
            <person name="Isenbarger T.A."/>
            <person name="Peck R.F."/>
            <person name="Pohlschroder M."/>
            <person name="Spudich J.L."/>
            <person name="Jung K.W."/>
            <person name="Alam M."/>
            <person name="Freitas T."/>
            <person name="Hou S."/>
            <person name="Daniels C.J."/>
            <person name="Dennis P.P."/>
            <person name="Omer A.D."/>
            <person name="Ebhardt H."/>
            <person name="Lowe T.M."/>
            <person name="Liang P."/>
            <person name="Riley M."/>
            <person name="Hood L."/>
            <person name="DasSarma S."/>
        </authorList>
    </citation>
    <scope>NUCLEOTIDE SEQUENCE [LARGE SCALE GENOMIC DNA]</scope>
    <source>
        <strain evidence="3">ATCC 700922 / JCM 11081 / NRC-1</strain>
        <plasmid evidence="3">Plasmid pNRC200</plasmid>
    </source>
</reference>
<name>Q9HHP4_HALSA</name>
<dbReference type="InParanoid" id="Q9HHP4"/>
<dbReference type="Gene3D" id="3.40.50.1820">
    <property type="entry name" value="alpha/beta hydrolase"/>
    <property type="match status" value="1"/>
</dbReference>
<keyword evidence="2" id="KW-0614">Plasmid</keyword>
<feature type="domain" description="AB hydrolase-1" evidence="1">
    <location>
        <begin position="67"/>
        <end position="305"/>
    </location>
</feature>
<dbReference type="PANTHER" id="PTHR46438">
    <property type="entry name" value="ALPHA/BETA-HYDROLASES SUPERFAMILY PROTEIN"/>
    <property type="match status" value="1"/>
</dbReference>
<dbReference type="InterPro" id="IPR000073">
    <property type="entry name" value="AB_hydrolase_1"/>
</dbReference>
<dbReference type="PANTHER" id="PTHR46438:SF2">
    <property type="entry name" value="ALPHA_BETA-HYDROLASES SUPERFAMILY PROTEIN"/>
    <property type="match status" value="1"/>
</dbReference>
<organism evidence="2 3">
    <name type="scientific">Halobacterium salinarum (strain ATCC 700922 / JCM 11081 / NRC-1)</name>
    <name type="common">Halobacterium halobium</name>
    <dbReference type="NCBI Taxonomy" id="64091"/>
    <lineage>
        <taxon>Archaea</taxon>
        <taxon>Methanobacteriati</taxon>
        <taxon>Methanobacteriota</taxon>
        <taxon>Stenosarchaea group</taxon>
        <taxon>Halobacteria</taxon>
        <taxon>Halobacteriales</taxon>
        <taxon>Halobacteriaceae</taxon>
        <taxon>Halobacterium</taxon>
        <taxon>Halobacterium salinarum NRC-34001</taxon>
    </lineage>
</organism>
<proteinExistence type="predicted"/>
<dbReference type="AlphaFoldDB" id="Q9HHP4"/>
<dbReference type="InterPro" id="IPR029058">
    <property type="entry name" value="AB_hydrolase_fold"/>
</dbReference>
<keyword evidence="3" id="KW-1185">Reference proteome</keyword>
<dbReference type="Pfam" id="PF12697">
    <property type="entry name" value="Abhydrolase_6"/>
    <property type="match status" value="1"/>
</dbReference>
<evidence type="ECO:0000313" key="3">
    <source>
        <dbReference type="Proteomes" id="UP000000554"/>
    </source>
</evidence>
<evidence type="ECO:0000313" key="2">
    <source>
        <dbReference type="EMBL" id="AAG20932.1"/>
    </source>
</evidence>
<gene>
    <name evidence="2" type="ordered locus">VNG_6296C</name>
</gene>
<dbReference type="KEGG" id="hal:VNG_6296C"/>
<dbReference type="PATRIC" id="fig|64091.14.peg.2278"/>
<protein>
    <submittedName>
        <fullName evidence="2">Vng6296c</fullName>
    </submittedName>
</protein>
<dbReference type="EMBL" id="AE004438">
    <property type="protein sequence ID" value="AAG20932.1"/>
    <property type="molecule type" value="Genomic_DNA"/>
</dbReference>
<dbReference type="ESTHER" id="halsp-Vng6296c">
    <property type="family name" value="6_AlphaBeta_hydrolase"/>
</dbReference>
<evidence type="ECO:0000259" key="1">
    <source>
        <dbReference type="Pfam" id="PF12697"/>
    </source>
</evidence>
<dbReference type="PRINTS" id="PR00111">
    <property type="entry name" value="ABHYDROLASE"/>
</dbReference>
<sequence length="328" mass="34605">MRRWGMKLRQIAGSLAAATGVVAATNAALAWRADELASPLDGTNNTYQWRGFDIAYTEAGDPDDQDVVLLHGLNAAGSSFEFRNVFDALAADHHVIAPDLPGFGRSDRPPIEYAASHYTTFVADFLADAAEDPMVVASSHSGAYATAAAADTDSVSELVLVCPTTAGFSGTRPLVGALVRAPVVGTALFNVATSKRAIRYFNADHGYHDESVVTEDVVEYHWRTAHQPGARFAAASFFAGALDVDMDLGAELAALDLPVTVVWGQEATISPVADGRDIADAAGARLVVLEESDVQPHVERPEAFLRDAVEPSATVEGGEDVKHATDGA</sequence>
<dbReference type="SUPFAM" id="SSF53474">
    <property type="entry name" value="alpha/beta-Hydrolases"/>
    <property type="match status" value="1"/>
</dbReference>
<geneLocation type="plasmid" evidence="2 3">
    <name>pNRC200</name>
</geneLocation>
<dbReference type="HOGENOM" id="CLU_020336_13_4_2"/>
<accession>Q9HHP4</accession>